<dbReference type="RefSeq" id="WP_204346763.1">
    <property type="nucleotide sequence ID" value="NZ_JACNMJ010000008.1"/>
</dbReference>
<dbReference type="PROSITE" id="PS50106">
    <property type="entry name" value="PDZ"/>
    <property type="match status" value="1"/>
</dbReference>
<gene>
    <name evidence="2" type="ORF">MUY34_11695</name>
</gene>
<feature type="domain" description="PDZ" evidence="1">
    <location>
        <begin position="336"/>
        <end position="417"/>
    </location>
</feature>
<dbReference type="Pfam" id="PF13650">
    <property type="entry name" value="Asp_protease_2"/>
    <property type="match status" value="1"/>
</dbReference>
<proteinExistence type="predicted"/>
<organism evidence="2 3">
    <name type="scientific">Psychroserpens algicola</name>
    <dbReference type="NCBI Taxonomy" id="1719034"/>
    <lineage>
        <taxon>Bacteria</taxon>
        <taxon>Pseudomonadati</taxon>
        <taxon>Bacteroidota</taxon>
        <taxon>Flavobacteriia</taxon>
        <taxon>Flavobacteriales</taxon>
        <taxon>Flavobacteriaceae</taxon>
        <taxon>Psychroserpens</taxon>
    </lineage>
</organism>
<dbReference type="SMART" id="SM00228">
    <property type="entry name" value="PDZ"/>
    <property type="match status" value="1"/>
</dbReference>
<sequence>MVLSKKILIVILLTVVCFFPLYGQGDFNLPRHNNDKIRFQLINNLIVVPIEINGVELSFILDSGVSKPILFNITNTDSLQIKNVETIFLRGLGEGGEPIEALRSRNNFFKIGNAININQDIFVVFDNSINFTNRLGINVHGIIGYDLFKNFVIEINYINKFIRLYKPEKYVYKKCKKCEVFNLTLYNNKPYIETAVKVDSLLLPIKLLIDTGSSDALWLFEDESLGLEPLNNMYFDDFIGKGLSGNVYGKRSKVKLFKLKSFELEDVNVAFPDSSSISTARRIKGRNGSVSGEILKRFNLIVDYKNAKITLKKNSNFRTPFYYNRSGIVLEQTGSRVVKEKEDRGRVGYGNTNDNETKIELSTYYKYTLKPAYSIVELRKGSPAEKAGLKIGDEIISINGKKSHELKLQRIMEYFKNDIGKLIRMKIERDGEVLPFEFRLEDVFKQKELPN</sequence>
<evidence type="ECO:0000259" key="1">
    <source>
        <dbReference type="PROSITE" id="PS50106"/>
    </source>
</evidence>
<comment type="caution">
    <text evidence="2">The sequence shown here is derived from an EMBL/GenBank/DDBJ whole genome shotgun (WGS) entry which is preliminary data.</text>
</comment>
<keyword evidence="2" id="KW-0378">Hydrolase</keyword>
<dbReference type="Gene3D" id="2.40.70.10">
    <property type="entry name" value="Acid Proteases"/>
    <property type="match status" value="1"/>
</dbReference>
<dbReference type="SUPFAM" id="SSF50156">
    <property type="entry name" value="PDZ domain-like"/>
    <property type="match status" value="1"/>
</dbReference>
<protein>
    <submittedName>
        <fullName evidence="2">Aspartyl protease family protein</fullName>
    </submittedName>
</protein>
<dbReference type="GO" id="GO:0008233">
    <property type="term" value="F:peptidase activity"/>
    <property type="evidence" value="ECO:0007669"/>
    <property type="project" value="UniProtKB-KW"/>
</dbReference>
<dbReference type="Proteomes" id="UP001203687">
    <property type="component" value="Unassembled WGS sequence"/>
</dbReference>
<dbReference type="Gene3D" id="2.30.42.10">
    <property type="match status" value="1"/>
</dbReference>
<dbReference type="InterPro" id="IPR021109">
    <property type="entry name" value="Peptidase_aspartic_dom_sf"/>
</dbReference>
<reference evidence="2" key="1">
    <citation type="submission" date="2022-04" db="EMBL/GenBank/DDBJ databases">
        <authorList>
            <person name="Ren T."/>
        </authorList>
    </citation>
    <scope>NUCLEOTIDE SEQUENCE</scope>
    <source>
        <strain evidence="2">F63249</strain>
    </source>
</reference>
<keyword evidence="3" id="KW-1185">Reference proteome</keyword>
<dbReference type="InterPro" id="IPR001478">
    <property type="entry name" value="PDZ"/>
</dbReference>
<dbReference type="Pfam" id="PF17820">
    <property type="entry name" value="PDZ_6"/>
    <property type="match status" value="1"/>
</dbReference>
<keyword evidence="2" id="KW-0645">Protease</keyword>
<dbReference type="GO" id="GO:0006508">
    <property type="term" value="P:proteolysis"/>
    <property type="evidence" value="ECO:0007669"/>
    <property type="project" value="UniProtKB-KW"/>
</dbReference>
<accession>A0ABT0HAA0</accession>
<evidence type="ECO:0000313" key="2">
    <source>
        <dbReference type="EMBL" id="MCK8481291.1"/>
    </source>
</evidence>
<evidence type="ECO:0000313" key="3">
    <source>
        <dbReference type="Proteomes" id="UP001203687"/>
    </source>
</evidence>
<dbReference type="InterPro" id="IPR041489">
    <property type="entry name" value="PDZ_6"/>
</dbReference>
<dbReference type="InterPro" id="IPR036034">
    <property type="entry name" value="PDZ_sf"/>
</dbReference>
<name>A0ABT0HAA0_9FLAO</name>
<dbReference type="EMBL" id="JALPQF010000011">
    <property type="protein sequence ID" value="MCK8481291.1"/>
    <property type="molecule type" value="Genomic_DNA"/>
</dbReference>